<feature type="transmembrane region" description="Helical" evidence="1">
    <location>
        <begin position="60"/>
        <end position="79"/>
    </location>
</feature>
<feature type="transmembrane region" description="Helical" evidence="1">
    <location>
        <begin position="34"/>
        <end position="53"/>
    </location>
</feature>
<gene>
    <name evidence="2" type="ORF">HYX28_00425</name>
</gene>
<dbReference type="AlphaFoldDB" id="A0A932A5U3"/>
<name>A0A932A5U3_9BACT</name>
<keyword evidence="1" id="KW-1133">Transmembrane helix</keyword>
<evidence type="ECO:0000313" key="2">
    <source>
        <dbReference type="EMBL" id="MBI2677226.1"/>
    </source>
</evidence>
<reference evidence="2" key="1">
    <citation type="submission" date="2020-07" db="EMBL/GenBank/DDBJ databases">
        <title>Huge and variable diversity of episymbiotic CPR bacteria and DPANN archaea in groundwater ecosystems.</title>
        <authorList>
            <person name="He C.Y."/>
            <person name="Keren R."/>
            <person name="Whittaker M."/>
            <person name="Farag I.F."/>
            <person name="Doudna J."/>
            <person name="Cate J.H.D."/>
            <person name="Banfield J.F."/>
        </authorList>
    </citation>
    <scope>NUCLEOTIDE SEQUENCE</scope>
    <source>
        <strain evidence="2">NC_groundwater_580_Pr5_B-0.1um_64_19</strain>
    </source>
</reference>
<keyword evidence="1" id="KW-0812">Transmembrane</keyword>
<dbReference type="EMBL" id="JACPNR010000002">
    <property type="protein sequence ID" value="MBI2677226.1"/>
    <property type="molecule type" value="Genomic_DNA"/>
</dbReference>
<proteinExistence type="predicted"/>
<evidence type="ECO:0000256" key="1">
    <source>
        <dbReference type="SAM" id="Phobius"/>
    </source>
</evidence>
<accession>A0A932A5U3</accession>
<organism evidence="2 3">
    <name type="scientific">Candidatus Korobacter versatilis</name>
    <dbReference type="NCBI Taxonomy" id="658062"/>
    <lineage>
        <taxon>Bacteria</taxon>
        <taxon>Pseudomonadati</taxon>
        <taxon>Acidobacteriota</taxon>
        <taxon>Terriglobia</taxon>
        <taxon>Terriglobales</taxon>
        <taxon>Candidatus Korobacteraceae</taxon>
        <taxon>Candidatus Korobacter</taxon>
    </lineage>
</organism>
<evidence type="ECO:0000313" key="3">
    <source>
        <dbReference type="Proteomes" id="UP000779809"/>
    </source>
</evidence>
<protein>
    <submittedName>
        <fullName evidence="2">Uncharacterized protein</fullName>
    </submittedName>
</protein>
<dbReference type="Proteomes" id="UP000779809">
    <property type="component" value="Unassembled WGS sequence"/>
</dbReference>
<sequence length="113" mass="12092">MSWIIVAAAAALGAAVEIWIAQHGHRREAWDSPLYWQLGWPTMVAGGFSGGAIARRREWLIGYAPFLGNFITMVVRTGGGSLWPLGLILTGIIGSPGVAAAYLGGFLARRLRT</sequence>
<feature type="transmembrane region" description="Helical" evidence="1">
    <location>
        <begin position="85"/>
        <end position="108"/>
    </location>
</feature>
<keyword evidence="1" id="KW-0472">Membrane</keyword>
<comment type="caution">
    <text evidence="2">The sequence shown here is derived from an EMBL/GenBank/DDBJ whole genome shotgun (WGS) entry which is preliminary data.</text>
</comment>